<feature type="compositionally biased region" description="Basic and acidic residues" evidence="1">
    <location>
        <begin position="253"/>
        <end position="265"/>
    </location>
</feature>
<name>A0A6G0VKU4_APHCR</name>
<dbReference type="InterPro" id="IPR005312">
    <property type="entry name" value="DUF1759"/>
</dbReference>
<proteinExistence type="predicted"/>
<feature type="region of interest" description="Disordered" evidence="1">
    <location>
        <begin position="238"/>
        <end position="266"/>
    </location>
</feature>
<dbReference type="AlphaFoldDB" id="A0A6G0VKU4"/>
<dbReference type="Pfam" id="PF03564">
    <property type="entry name" value="DUF1759"/>
    <property type="match status" value="1"/>
</dbReference>
<evidence type="ECO:0000313" key="2">
    <source>
        <dbReference type="EMBL" id="KAF0694833.1"/>
    </source>
</evidence>
<accession>A0A6G0VKU4</accession>
<evidence type="ECO:0000256" key="1">
    <source>
        <dbReference type="SAM" id="MobiDB-lite"/>
    </source>
</evidence>
<protein>
    <submittedName>
        <fullName evidence="2">Integrase catalytic domain-containing protein</fullName>
    </submittedName>
</protein>
<sequence>PKGSSDGSYITKRTSVVSQIRSIHALGVSALSDPTLASSFKHAAADLDALWLQFRSEDDSALVLLIELDELGDNSPELPAEVRNLITTSKSINTSQQAGPFSFTSIPSSRLPVYLNMMADKMYYLVDCLRGTASDAIRGIPMSEDNYDLAWSKIEQRFNRPRLVAMPLIDKLFQLPVSTHKSLMDFSRFVSEFSESLSLLKALDIPDLGSGDYPTIEVLLKCVKSRVFILEIISDSRSGNFSSQSKSSRPSNRKGDRSSNSDHQHAASLITTKPERSCPFCKAHHKLETCEQFLALAVSERSDWMREHSLCFNCFSDSHWSNRCRSKPGCKHCSRNRHTLLHTNGRNTKEKTTEPNPKSSLCASHPVPTASTSSSVLLGRALVHVQDRSGTWKIMRAQTT</sequence>
<evidence type="ECO:0000313" key="3">
    <source>
        <dbReference type="Proteomes" id="UP000478052"/>
    </source>
</evidence>
<feature type="non-terminal residue" evidence="2">
    <location>
        <position position="1"/>
    </location>
</feature>
<gene>
    <name evidence="2" type="ORF">FWK35_00035035</name>
</gene>
<organism evidence="2 3">
    <name type="scientific">Aphis craccivora</name>
    <name type="common">Cowpea aphid</name>
    <dbReference type="NCBI Taxonomy" id="307492"/>
    <lineage>
        <taxon>Eukaryota</taxon>
        <taxon>Metazoa</taxon>
        <taxon>Ecdysozoa</taxon>
        <taxon>Arthropoda</taxon>
        <taxon>Hexapoda</taxon>
        <taxon>Insecta</taxon>
        <taxon>Pterygota</taxon>
        <taxon>Neoptera</taxon>
        <taxon>Paraneoptera</taxon>
        <taxon>Hemiptera</taxon>
        <taxon>Sternorrhyncha</taxon>
        <taxon>Aphidomorpha</taxon>
        <taxon>Aphidoidea</taxon>
        <taxon>Aphididae</taxon>
        <taxon>Aphidini</taxon>
        <taxon>Aphis</taxon>
        <taxon>Aphis</taxon>
    </lineage>
</organism>
<feature type="region of interest" description="Disordered" evidence="1">
    <location>
        <begin position="343"/>
        <end position="367"/>
    </location>
</feature>
<dbReference type="EMBL" id="VUJU01015329">
    <property type="protein sequence ID" value="KAF0694833.1"/>
    <property type="molecule type" value="Genomic_DNA"/>
</dbReference>
<dbReference type="PANTHER" id="PTHR47331:SF5">
    <property type="entry name" value="RIBONUCLEASE H"/>
    <property type="match status" value="1"/>
</dbReference>
<reference evidence="2 3" key="1">
    <citation type="submission" date="2019-08" db="EMBL/GenBank/DDBJ databases">
        <title>Whole genome of Aphis craccivora.</title>
        <authorList>
            <person name="Voronova N.V."/>
            <person name="Shulinski R.S."/>
            <person name="Bandarenka Y.V."/>
            <person name="Zhorov D.G."/>
            <person name="Warner D."/>
        </authorList>
    </citation>
    <scope>NUCLEOTIDE SEQUENCE [LARGE SCALE GENOMIC DNA]</scope>
    <source>
        <strain evidence="2">180601</strain>
        <tissue evidence="2">Whole Body</tissue>
    </source>
</reference>
<comment type="caution">
    <text evidence="2">The sequence shown here is derived from an EMBL/GenBank/DDBJ whole genome shotgun (WGS) entry which is preliminary data.</text>
</comment>
<feature type="non-terminal residue" evidence="2">
    <location>
        <position position="400"/>
    </location>
</feature>
<keyword evidence="3" id="KW-1185">Reference proteome</keyword>
<dbReference type="OrthoDB" id="6579408at2759"/>
<dbReference type="Proteomes" id="UP000478052">
    <property type="component" value="Unassembled WGS sequence"/>
</dbReference>
<dbReference type="PANTHER" id="PTHR47331">
    <property type="entry name" value="PHD-TYPE DOMAIN-CONTAINING PROTEIN"/>
    <property type="match status" value="1"/>
</dbReference>